<dbReference type="Gene3D" id="3.90.70.10">
    <property type="entry name" value="Cysteine proteinases"/>
    <property type="match status" value="1"/>
</dbReference>
<proteinExistence type="predicted"/>
<evidence type="ECO:0000313" key="6">
    <source>
        <dbReference type="Proteomes" id="UP001597380"/>
    </source>
</evidence>
<dbReference type="PROSITE" id="PS50005">
    <property type="entry name" value="TPR"/>
    <property type="match status" value="1"/>
</dbReference>
<dbReference type="InterPro" id="IPR019734">
    <property type="entry name" value="TPR_rpt"/>
</dbReference>
<dbReference type="RefSeq" id="WP_345341884.1">
    <property type="nucleotide sequence ID" value="NZ_BAABLI010000032.1"/>
</dbReference>
<dbReference type="Proteomes" id="UP001597380">
    <property type="component" value="Unassembled WGS sequence"/>
</dbReference>
<gene>
    <name evidence="5" type="ORF">ACFSJ3_17035</name>
</gene>
<dbReference type="SUPFAM" id="SSF48452">
    <property type="entry name" value="TPR-like"/>
    <property type="match status" value="4"/>
</dbReference>
<protein>
    <submittedName>
        <fullName evidence="5">C39 family peptidase</fullName>
    </submittedName>
</protein>
<evidence type="ECO:0000256" key="1">
    <source>
        <dbReference type="ARBA" id="ARBA00022737"/>
    </source>
</evidence>
<keyword evidence="2 3" id="KW-0802">TPR repeat</keyword>
<evidence type="ECO:0000313" key="5">
    <source>
        <dbReference type="EMBL" id="MFD2097697.1"/>
    </source>
</evidence>
<dbReference type="SUPFAM" id="SSF81901">
    <property type="entry name" value="HCP-like"/>
    <property type="match status" value="1"/>
</dbReference>
<sequence>MDVTREVETQPIDALVKELKATAKQGLYKTAYLKAIDSWGPLQNWHTPKQLSLATHLLSRLGADRLADSLCLKLWRRFPHNNDAAIKYAIYLQNSKGPLATFRFIEDHEPLAGDNTKDRAEWLVMRALVAIRFRDFETAESLAEQAIEMTPDDVWVISLPGYILMSQQEFERAAEFYRALYLSHPVESVLNQWANATTAASSKSDAIALLEQHIERFESASLWSHLASLYLNNHQWSEGEAALAKIQQYRIGHDKSLEQYLEGQYARLALEFGDYDKAKVHLSLCRGSYHKSLLKQLNSSDDHQNKVQLNVPFIRQEYLTCAPTTLAALLRYWGMDYSPKQIADQICYDGTPEHLQRKWLNEHAIPHRSFAMTWESAVTLLDAGFPFALVTHDSTSSHMQAVIGYNATTRVLYLMDPSSSSEVEMLADPGIEQMKYNGPRAMALAPADKAEQLAKFELAEAEIYALYNPFVDALEQGDLTAAESRLAVLESAHSDHRLTLLAQRSLAHQQVDHRTMLVKTQALLDRYPEESSLARSAFHSMLNLGDTEEALNFGRNQLALRKDPSFLLMLTQQLHSMKKYEAEVAKYTQQLQQYCWHLGEALWSLGHWHWAKQEFEQALNAYRWSATLEDTSETSAISYFKALRCQKREQEGLEFLKKRYQRLGAKAAGPAITLFEAHELMGHEHKGLTLLEDAIELRPNDSQLQAFYLGQLIQAGNIEQFEKAFSEQHQHLDEITAKHLQTKALRYQGKFNELLPLYRELHKVRPLSREFGDNYCQLMAQREDRNTLDQELEQQLANAPTQWTPLWLVADWHTNSDRQIEALKSLLARNEDSEQVHSQLVRTLIKQQALDQALAHARNFVAQMPQISLAHAVLAEALLANSETQQAKQSALEALAINVDNDDAIYTLMRTCANMEERTDVLERVIALLDTQSVFGDALWNISYWAQNALSDERLGELHRLWLHRYPDCWEAWSSAATYHRDRNDLSTSLDLLNKARLRFPLVPKVHYDFAETAFYLGQSKLAVDALNEALAQNPHWTSAYKKLSEIYESQGDLVQATEVLKRALVYQPDDGILYGLLADMQWREGNKEIREEALGNLGKALERTMDYPWAWEQLTTWGNELNKPNLASELAHRFVEENDSAPITWLNLARFGELGNKQQVEANIRKALSLNPEYSSAQSALLDLMLDQYRYAEVLSTCDEWTGKNALNVNVKFKRVEAFWRTGQGKQAIAEAQSILSDSPNYSTGWRRLASMARRMNNKVIALDAANQLAKSNPHDASDLTFAADVFSEFRPSDPKVGDWLAKAFSIQPQESYVSLNWLDHLLEQNAYEQAQEVEQVIAKFEDDPWLWTRQIKRFCATEQTEQALARWEEVLRSGEDTGWLYQTGLQALTNTSVSKQAIMQLEAAISDNQAAPVAANIWAKRQHPRKNRVNLFKMFDKLHGPVWDALVEGYFERLEENHQLPHPTFLEQHQAKMKASVRLTGSYAYLLQMNGHFYDAIDWYKHLPTGKPEQVPGYIWYQYQWALRYLNRWTDAKRINLLAVENEPDNCYDSALLWRALDLLMAGQEQGQNVLSNLNQDYITTTEQHLYQWCHLYGAILDAPLDTQFEQLLPLMKEVRKRRKQDPNCQFIARVRRHFIAAASSNLASGGLLKQLWIRLRLSMKL</sequence>
<keyword evidence="6" id="KW-1185">Reference proteome</keyword>
<feature type="domain" description="Peptidase C39-like" evidence="4">
    <location>
        <begin position="309"/>
        <end position="417"/>
    </location>
</feature>
<dbReference type="InterPro" id="IPR011990">
    <property type="entry name" value="TPR-like_helical_dom_sf"/>
</dbReference>
<comment type="caution">
    <text evidence="5">The sequence shown here is derived from an EMBL/GenBank/DDBJ whole genome shotgun (WGS) entry which is preliminary data.</text>
</comment>
<dbReference type="Pfam" id="PF13529">
    <property type="entry name" value="Peptidase_C39_2"/>
    <property type="match status" value="1"/>
</dbReference>
<organism evidence="5 6">
    <name type="scientific">Corallincola platygyrae</name>
    <dbReference type="NCBI Taxonomy" id="1193278"/>
    <lineage>
        <taxon>Bacteria</taxon>
        <taxon>Pseudomonadati</taxon>
        <taxon>Pseudomonadota</taxon>
        <taxon>Gammaproteobacteria</taxon>
        <taxon>Alteromonadales</taxon>
        <taxon>Psychromonadaceae</taxon>
        <taxon>Corallincola</taxon>
    </lineage>
</organism>
<reference evidence="6" key="1">
    <citation type="journal article" date="2019" name="Int. J. Syst. Evol. Microbiol.">
        <title>The Global Catalogue of Microorganisms (GCM) 10K type strain sequencing project: providing services to taxonomists for standard genome sequencing and annotation.</title>
        <authorList>
            <consortium name="The Broad Institute Genomics Platform"/>
            <consortium name="The Broad Institute Genome Sequencing Center for Infectious Disease"/>
            <person name="Wu L."/>
            <person name="Ma J."/>
        </authorList>
    </citation>
    <scope>NUCLEOTIDE SEQUENCE [LARGE SCALE GENOMIC DNA]</scope>
    <source>
        <strain evidence="6">CGMCC 1.10992</strain>
    </source>
</reference>
<keyword evidence="1" id="KW-0677">Repeat</keyword>
<dbReference type="InterPro" id="IPR039564">
    <property type="entry name" value="Peptidase_C39-like"/>
</dbReference>
<accession>A0ABW4XRT3</accession>
<evidence type="ECO:0000259" key="4">
    <source>
        <dbReference type="Pfam" id="PF13529"/>
    </source>
</evidence>
<dbReference type="PANTHER" id="PTHR45586">
    <property type="entry name" value="TPR REPEAT-CONTAINING PROTEIN PA4667"/>
    <property type="match status" value="1"/>
</dbReference>
<dbReference type="EMBL" id="JBHUHT010000028">
    <property type="protein sequence ID" value="MFD2097697.1"/>
    <property type="molecule type" value="Genomic_DNA"/>
</dbReference>
<dbReference type="PANTHER" id="PTHR45586:SF1">
    <property type="entry name" value="LIPOPOLYSACCHARIDE ASSEMBLY PROTEIN B"/>
    <property type="match status" value="1"/>
</dbReference>
<feature type="repeat" description="TPR" evidence="3">
    <location>
        <begin position="1038"/>
        <end position="1071"/>
    </location>
</feature>
<dbReference type="SMART" id="SM00028">
    <property type="entry name" value="TPR"/>
    <property type="match status" value="9"/>
</dbReference>
<evidence type="ECO:0000256" key="3">
    <source>
        <dbReference type="PROSITE-ProRule" id="PRU00339"/>
    </source>
</evidence>
<dbReference type="Gene3D" id="1.25.40.10">
    <property type="entry name" value="Tetratricopeptide repeat domain"/>
    <property type="match status" value="6"/>
</dbReference>
<dbReference type="Pfam" id="PF13432">
    <property type="entry name" value="TPR_16"/>
    <property type="match status" value="2"/>
</dbReference>
<evidence type="ECO:0000256" key="2">
    <source>
        <dbReference type="ARBA" id="ARBA00022803"/>
    </source>
</evidence>
<name>A0ABW4XRT3_9GAMM</name>
<dbReference type="InterPro" id="IPR051012">
    <property type="entry name" value="CellSynth/LPSAsmb/PSIAsmb"/>
</dbReference>